<reference evidence="1 2" key="1">
    <citation type="submission" date="2014-04" db="EMBL/GenBank/DDBJ databases">
        <authorList>
            <consortium name="DOE Joint Genome Institute"/>
            <person name="Kuo A."/>
            <person name="Kohler A."/>
            <person name="Costa M.D."/>
            <person name="Nagy L.G."/>
            <person name="Floudas D."/>
            <person name="Copeland A."/>
            <person name="Barry K.W."/>
            <person name="Cichocki N."/>
            <person name="Veneault-Fourrey C."/>
            <person name="LaButti K."/>
            <person name="Lindquist E.A."/>
            <person name="Lipzen A."/>
            <person name="Lundell T."/>
            <person name="Morin E."/>
            <person name="Murat C."/>
            <person name="Sun H."/>
            <person name="Tunlid A."/>
            <person name="Henrissat B."/>
            <person name="Grigoriev I.V."/>
            <person name="Hibbett D.S."/>
            <person name="Martin F."/>
            <person name="Nordberg H.P."/>
            <person name="Cantor M.N."/>
            <person name="Hua S.X."/>
        </authorList>
    </citation>
    <scope>NUCLEOTIDE SEQUENCE [LARGE SCALE GENOMIC DNA]</scope>
    <source>
        <strain evidence="1 2">441</strain>
    </source>
</reference>
<dbReference type="EMBL" id="KN834293">
    <property type="protein sequence ID" value="KIK11133.1"/>
    <property type="molecule type" value="Genomic_DNA"/>
</dbReference>
<sequence>MLKEWYFIFKNIQDCYVYAKLLPTAVNQPASHAAMVQSSLSDTPLARLQRSWCTSTYNCACGENICSQFPIHPITSALESLEESYRCATWRPHD</sequence>
<reference evidence="2" key="2">
    <citation type="submission" date="2015-01" db="EMBL/GenBank/DDBJ databases">
        <title>Evolutionary Origins and Diversification of the Mycorrhizal Mutualists.</title>
        <authorList>
            <consortium name="DOE Joint Genome Institute"/>
            <consortium name="Mycorrhizal Genomics Consortium"/>
            <person name="Kohler A."/>
            <person name="Kuo A."/>
            <person name="Nagy L.G."/>
            <person name="Floudas D."/>
            <person name="Copeland A."/>
            <person name="Barry K.W."/>
            <person name="Cichocki N."/>
            <person name="Veneault-Fourrey C."/>
            <person name="LaButti K."/>
            <person name="Lindquist E.A."/>
            <person name="Lipzen A."/>
            <person name="Lundell T."/>
            <person name="Morin E."/>
            <person name="Murat C."/>
            <person name="Riley R."/>
            <person name="Ohm R."/>
            <person name="Sun H."/>
            <person name="Tunlid A."/>
            <person name="Henrissat B."/>
            <person name="Grigoriev I.V."/>
            <person name="Hibbett D.S."/>
            <person name="Martin F."/>
        </authorList>
    </citation>
    <scope>NUCLEOTIDE SEQUENCE [LARGE SCALE GENOMIC DNA]</scope>
    <source>
        <strain evidence="2">441</strain>
    </source>
</reference>
<name>A0A0C9YTB5_9AGAM</name>
<protein>
    <submittedName>
        <fullName evidence="1">Uncharacterized protein</fullName>
    </submittedName>
</protein>
<dbReference type="HOGENOM" id="CLU_2387035_0_0_1"/>
<dbReference type="AlphaFoldDB" id="A0A0C9YTB5"/>
<dbReference type="Proteomes" id="UP000054018">
    <property type="component" value="Unassembled WGS sequence"/>
</dbReference>
<evidence type="ECO:0000313" key="1">
    <source>
        <dbReference type="EMBL" id="KIK11133.1"/>
    </source>
</evidence>
<keyword evidence="2" id="KW-1185">Reference proteome</keyword>
<gene>
    <name evidence="1" type="ORF">PISMIDRAFT_690561</name>
</gene>
<evidence type="ECO:0000313" key="2">
    <source>
        <dbReference type="Proteomes" id="UP000054018"/>
    </source>
</evidence>
<accession>A0A0C9YTB5</accession>
<proteinExistence type="predicted"/>
<organism evidence="1 2">
    <name type="scientific">Pisolithus microcarpus 441</name>
    <dbReference type="NCBI Taxonomy" id="765257"/>
    <lineage>
        <taxon>Eukaryota</taxon>
        <taxon>Fungi</taxon>
        <taxon>Dikarya</taxon>
        <taxon>Basidiomycota</taxon>
        <taxon>Agaricomycotina</taxon>
        <taxon>Agaricomycetes</taxon>
        <taxon>Agaricomycetidae</taxon>
        <taxon>Boletales</taxon>
        <taxon>Sclerodermatineae</taxon>
        <taxon>Pisolithaceae</taxon>
        <taxon>Pisolithus</taxon>
    </lineage>
</organism>